<dbReference type="EMBL" id="AEIU01000075">
    <property type="protein sequence ID" value="EFP96309.1"/>
    <property type="molecule type" value="Genomic_DNA"/>
</dbReference>
<keyword evidence="1" id="KW-0472">Membrane</keyword>
<proteinExistence type="predicted"/>
<keyword evidence="3" id="KW-1185">Reference proteome</keyword>
<evidence type="ECO:0000313" key="2">
    <source>
        <dbReference type="EMBL" id="EFP96309.1"/>
    </source>
</evidence>
<reference evidence="2 3" key="1">
    <citation type="journal article" date="2012" name="Int. J. Syst. Evol. Microbiol.">
        <title>Vibrio caribbeanicus sp. nov., isolated from the marine sponge Scleritoderma cyanea.</title>
        <authorList>
            <person name="Hoffmann M."/>
            <person name="Monday S.R."/>
            <person name="Allard M.W."/>
            <person name="Strain E.A."/>
            <person name="Whittaker P."/>
            <person name="Naum M."/>
            <person name="McCarthy P.J."/>
            <person name="Lopez J.V."/>
            <person name="Fischer M."/>
            <person name="Brown E.W."/>
        </authorList>
    </citation>
    <scope>NUCLEOTIDE SEQUENCE [LARGE SCALE GENOMIC DNA]</scope>
    <source>
        <strain evidence="2 3">ATCC BAA-2122</strain>
    </source>
</reference>
<feature type="transmembrane region" description="Helical" evidence="1">
    <location>
        <begin position="133"/>
        <end position="151"/>
    </location>
</feature>
<feature type="transmembrane region" description="Helical" evidence="1">
    <location>
        <begin position="54"/>
        <end position="79"/>
    </location>
</feature>
<dbReference type="AlphaFoldDB" id="E3BKW5"/>
<dbReference type="GO" id="GO:0015661">
    <property type="term" value="F:L-lysine efflux transmembrane transporter activity"/>
    <property type="evidence" value="ECO:0007669"/>
    <property type="project" value="InterPro"/>
</dbReference>
<gene>
    <name evidence="2" type="ORF">VIBC2010_12109</name>
</gene>
<organism evidence="2 3">
    <name type="scientific">Vibrio caribbeanicus ATCC BAA-2122</name>
    <dbReference type="NCBI Taxonomy" id="796620"/>
    <lineage>
        <taxon>Bacteria</taxon>
        <taxon>Pseudomonadati</taxon>
        <taxon>Pseudomonadota</taxon>
        <taxon>Gammaproteobacteria</taxon>
        <taxon>Vibrionales</taxon>
        <taxon>Vibrionaceae</taxon>
        <taxon>Vibrio</taxon>
    </lineage>
</organism>
<dbReference type="Proteomes" id="UP000002943">
    <property type="component" value="Unassembled WGS sequence"/>
</dbReference>
<dbReference type="Pfam" id="PF03956">
    <property type="entry name" value="Lys_export"/>
    <property type="match status" value="1"/>
</dbReference>
<sequence length="297" mass="31961">MFVILVLLFIGCTVKVHNKSFLKYVNIAVAKLIYTVIFLMGFSIASLENLLQNLGLIIKTTSTFFFFISIVTLSALLLVDKKLPVNVIATKKSPPISSMISESLKLVLIVVFGFLAGTLFHLDITYVEMVSEYVLYILLFLIGIQLGNSGLSLRQILLNRHGILIALAVITASLTSGIISAKVLGISVFQGLAIASGFGWYSLSGILIGEAYGPVYGSASFLLELIRELTALTLIPLFIRSYPCMSIGYAGATAMDCTLPIIQATGGIRCVPVAIVSGFILSFMVPILIMSFVSVVG</sequence>
<keyword evidence="1" id="KW-1133">Transmembrane helix</keyword>
<evidence type="ECO:0000313" key="3">
    <source>
        <dbReference type="Proteomes" id="UP000002943"/>
    </source>
</evidence>
<feature type="transmembrane region" description="Helical" evidence="1">
    <location>
        <begin position="163"/>
        <end position="181"/>
    </location>
</feature>
<keyword evidence="1" id="KW-0812">Transmembrane</keyword>
<evidence type="ECO:0000256" key="1">
    <source>
        <dbReference type="SAM" id="Phobius"/>
    </source>
</evidence>
<dbReference type="InterPro" id="IPR005642">
    <property type="entry name" value="LysO"/>
</dbReference>
<name>E3BKW5_9VIBR</name>
<protein>
    <recommendedName>
        <fullName evidence="4">Surface protein</fullName>
    </recommendedName>
</protein>
<feature type="transmembrane region" description="Helical" evidence="1">
    <location>
        <begin position="273"/>
        <end position="296"/>
    </location>
</feature>
<comment type="caution">
    <text evidence="2">The sequence shown here is derived from an EMBL/GenBank/DDBJ whole genome shotgun (WGS) entry which is preliminary data.</text>
</comment>
<feature type="transmembrane region" description="Helical" evidence="1">
    <location>
        <begin position="28"/>
        <end position="47"/>
    </location>
</feature>
<dbReference type="GO" id="GO:0005886">
    <property type="term" value="C:plasma membrane"/>
    <property type="evidence" value="ECO:0007669"/>
    <property type="project" value="TreeGrafter"/>
</dbReference>
<dbReference type="eggNOG" id="COG2431">
    <property type="taxonomic scope" value="Bacteria"/>
</dbReference>
<accession>E3BKW5</accession>
<feature type="transmembrane region" description="Helical" evidence="1">
    <location>
        <begin position="99"/>
        <end position="121"/>
    </location>
</feature>
<dbReference type="PANTHER" id="PTHR35804:SF1">
    <property type="entry name" value="LYSINE EXPORTER LYSO"/>
    <property type="match status" value="1"/>
</dbReference>
<dbReference type="PANTHER" id="PTHR35804">
    <property type="entry name" value="LYSINE EXPORTER LYSO"/>
    <property type="match status" value="1"/>
</dbReference>
<evidence type="ECO:0008006" key="4">
    <source>
        <dbReference type="Google" id="ProtNLM"/>
    </source>
</evidence>
<dbReference type="STRING" id="796620.VIBC2010_12109"/>